<accession>A0A2V0QBU9</accession>
<reference evidence="1 2" key="1">
    <citation type="submission" date="2018-04" db="EMBL/GenBank/DDBJ databases">
        <title>Draft genome sequence of Pseudomonas syringae pv. actinidiae biovar 1 strains isolated from kiwifruit in Kagawa prefecture.</title>
        <authorList>
            <person name="Tabuchi M."/>
            <person name="Saito M."/>
            <person name="Fujiwara S."/>
            <person name="Sasa N."/>
            <person name="Akimitsu K."/>
            <person name="Gomi K."/>
            <person name="Konishi-Sugita S."/>
            <person name="Hamano K."/>
            <person name="Kataoka I."/>
        </authorList>
    </citation>
    <scope>NUCLEOTIDE SEQUENCE [LARGE SCALE GENOMIC DNA]</scope>
    <source>
        <strain evidence="1 2">MAFF212206</strain>
    </source>
</reference>
<proteinExistence type="predicted"/>
<dbReference type="AlphaFoldDB" id="A0A2V0QBU9"/>
<comment type="caution">
    <text evidence="1">The sequence shown here is derived from an EMBL/GenBank/DDBJ whole genome shotgun (WGS) entry which is preliminary data.</text>
</comment>
<evidence type="ECO:0000313" key="2">
    <source>
        <dbReference type="Proteomes" id="UP000247480"/>
    </source>
</evidence>
<organism evidence="1 2">
    <name type="scientific">Pseudomonas syringae pv. actinidiae</name>
    <dbReference type="NCBI Taxonomy" id="103796"/>
    <lineage>
        <taxon>Bacteria</taxon>
        <taxon>Pseudomonadati</taxon>
        <taxon>Pseudomonadota</taxon>
        <taxon>Gammaproteobacteria</taxon>
        <taxon>Pseudomonadales</taxon>
        <taxon>Pseudomonadaceae</taxon>
        <taxon>Pseudomonas</taxon>
        <taxon>Pseudomonas syringae</taxon>
    </lineage>
</organism>
<dbReference type="Proteomes" id="UP000247480">
    <property type="component" value="Unassembled WGS sequence"/>
</dbReference>
<protein>
    <submittedName>
        <fullName evidence="1">Cysteine synthase</fullName>
    </submittedName>
</protein>
<gene>
    <name evidence="1" type="ORF">KPSA1_03517</name>
</gene>
<dbReference type="EMBL" id="BGJZ01000170">
    <property type="protein sequence ID" value="GBH10107.1"/>
    <property type="molecule type" value="Genomic_DNA"/>
</dbReference>
<sequence>MLQTPNSINMGEFVIQADPIRFNTIQIQLLQQGTPIWDAWKAQKFCRNVYA</sequence>
<name>A0A2V0QBU9_PSESF</name>
<evidence type="ECO:0000313" key="1">
    <source>
        <dbReference type="EMBL" id="GBH10107.1"/>
    </source>
</evidence>